<feature type="compositionally biased region" description="Acidic residues" evidence="1">
    <location>
        <begin position="1712"/>
        <end position="1729"/>
    </location>
</feature>
<accession>A0A8J2R6P2</accession>
<feature type="region of interest" description="Disordered" evidence="1">
    <location>
        <begin position="1708"/>
        <end position="1743"/>
    </location>
</feature>
<feature type="region of interest" description="Disordered" evidence="1">
    <location>
        <begin position="621"/>
        <end position="645"/>
    </location>
</feature>
<proteinExistence type="predicted"/>
<feature type="compositionally biased region" description="Basic and acidic residues" evidence="1">
    <location>
        <begin position="237"/>
        <end position="249"/>
    </location>
</feature>
<dbReference type="EMBL" id="CAKASE010000083">
    <property type="protein sequence ID" value="CAG9585877.1"/>
    <property type="molecule type" value="Genomic_DNA"/>
</dbReference>
<feature type="compositionally biased region" description="Acidic residues" evidence="1">
    <location>
        <begin position="747"/>
        <end position="759"/>
    </location>
</feature>
<keyword evidence="3" id="KW-1185">Reference proteome</keyword>
<sequence>MTIRTQHRRISPRTKRRYRAIKNFFRKAIGTPSQANTSNISVRVSELQNTIIGLEEQLHKVSKHCRDFSCLEQNIRKKSLNQSVCQCLQNESIDHPVTSDGNISHVETQLIYKSSDRKYHRTDESNTLNTQSQDDKHTMSSYNQGQALKPIDTNKKDDTNTFIEHNRRHREKRKPPTSIYSTSSFHSLIEPKNKHYHRAGCLDNYKAKAPPIDPLTVRECKRDKNKKNSKLQNKTRGSQEKDHKSKREHVHLDQDFITDIINKQYRPVKLFGRRDSDFSQFSAPLCRDQEFKVHDYIQEDCELCSCCFEGHKPRRRCLRDTDFSDAKSICDTRLYSSKRNRRYKYMRGCVEDYNNATYYDVIPVKEKPSPKPRRKVARDPIAPYAYSKEVPPSPRSHKPRLNLKAQYHSGNLETYDYENRHSRRNSPTPSHRREMRNVYETDVSSECCRLKRSKEYMRSPKLLKPQGIQEDVGTMSSLQYNNFVNDQNTSCNDTTVNTQVTNSASDKTDKALSEIKDILQNFLLEIKKESAHVRNSDVSNKVDESFNRPDDNHKINSTDPNSGHSFNNYNTGQCTVPPFVPAFTNPCCYQMMPLCPMNCLQNGYVLPNPSFTCNVCSKNSKPTCSEKDIGNRQNKSEGVTSSSETQQLIKEIYKYVSQNTKSPRNTEHSNDRSNSKADCQTFEKKILTSRSVGGRSVASHHDANVGTPNLKCYSKSCEAIGCKMNSDSYNTTSASYSDTILEKLSLEESDSSSESDESSDIPRRKGKKSKLRKVFQSFKLFKKKHKKDIIQEESETESKEEEETKPRSPYRQHITNYAMHGQEFFHPPPMPQQHCCSPHLHEVPCAERFDPTCNPYMHPSDIYNHQRHHHTIPPCYPQYPTPQQPKCGSHCNYAPQSQPQVPLCLKEVEVKSIGTQSFKRISFLEKLTAKTQPPPQLTPQPIIAPQKEKPNFWKTLQEKAKQNNPDPMEFSLKTQKQLAQGDYKLRNTPSQTEVKVISCIPIDVTDLQEKIISLERQLHEAKKQIQEDEPVPESETDNGNEMGTDKNEKNSDNKQIKGDKQGPSTVVNTAFVSQSSTVSYLNKKPAGKMMQQIFGYCEDPSLRQENPIGCLEPAPNSQACGTQDNHSEEVEDTNINTKSDAYKKIFQRRKKKQVLRSNSNVKTQFIYYAQGSPENPFHLQDNILINNDNMDPINQLSKSYLNSVLRRQYDPKFALEEFSDTSQFSKPFCRDVKVKNKLNHPYLYESDECSCCRGKFQNLDKFITNYLTFDALNTSPFNQSHNDKTYYDSNFYDVVPVKDDGNINKKTDVLHKKEYKRRPDTKCWPEKHRNKCRYHPFIVKSYKENLAKAISHRRDVDEVRVKRDRAKKREKRASCQCSRNGCIECSNVYTKPENTKNIKMRKSQPVRKILLIDEKVETDINILLKCNNQSTQSKVLPLEEDRTESTLNQIKTILQSVLEEVKTNSNVSTVQEISKKDAIIQKESSQNNLDNSAIFNDFTTKNSCNANLYLPSCSRQMSQSPYYFPSVPYQQTKCLQNFPVFIHPASRKPMCGCYYRQSSHKTSHHKQAITTTATNTEKKNTPKSCSNETEKLIKEIYKSVTLNMDYPIKENSISDYEDLKPITVDSLQERIEEKNTNKEDAPPRRDMEVEALLSPLISNTNERKYVYTATSTQFQNERIGSNLSVSYTTARHDNRNGTDDHGAMKQSHATLDYEEDESDEYSDDTETDETIVPSGNKQNKSEKRGFIQRMFNSVKLFKKRKNAQTNVSQVEVTGNSDSDETQTVCSVRTKGRKRNMVQMTREQYSKHGGPIGQKYSRRRAPYLEQEYRRQWNEDLMFYEPPERYPAAEHYSKPFASQARPSPVFWRNYEARTALVDHDIQNVNQKIEQGTSSPTCQEREDDKTSKLDWIKRHKLGLRCGEQWKKFILEN</sequence>
<feature type="compositionally biased region" description="Basic residues" evidence="1">
    <location>
        <begin position="166"/>
        <end position="175"/>
    </location>
</feature>
<feature type="region of interest" description="Disordered" evidence="1">
    <location>
        <begin position="786"/>
        <end position="809"/>
    </location>
</feature>
<feature type="compositionally biased region" description="Basic and acidic residues" evidence="1">
    <location>
        <begin position="1043"/>
        <end position="1060"/>
    </location>
</feature>
<evidence type="ECO:0000313" key="2">
    <source>
        <dbReference type="EMBL" id="CAG9585877.1"/>
    </source>
</evidence>
<feature type="compositionally biased region" description="Basic and acidic residues" evidence="1">
    <location>
        <begin position="664"/>
        <end position="678"/>
    </location>
</feature>
<feature type="region of interest" description="Disordered" evidence="1">
    <location>
        <begin position="1021"/>
        <end position="1067"/>
    </location>
</feature>
<feature type="compositionally biased region" description="Basic and acidic residues" evidence="1">
    <location>
        <begin position="114"/>
        <end position="124"/>
    </location>
</feature>
<feature type="compositionally biased region" description="Acidic residues" evidence="1">
    <location>
        <begin position="1027"/>
        <end position="1038"/>
    </location>
</feature>
<feature type="compositionally biased region" description="Acidic residues" evidence="1">
    <location>
        <begin position="791"/>
        <end position="803"/>
    </location>
</feature>
<protein>
    <submittedName>
        <fullName evidence="2">(African queen) hypothetical protein</fullName>
    </submittedName>
</protein>
<dbReference type="Proteomes" id="UP000789524">
    <property type="component" value="Unassembled WGS sequence"/>
</dbReference>
<evidence type="ECO:0000256" key="1">
    <source>
        <dbReference type="SAM" id="MobiDB-lite"/>
    </source>
</evidence>
<gene>
    <name evidence="2" type="ORF">DCHRY22_LOCUS16204</name>
</gene>
<feature type="region of interest" description="Disordered" evidence="1">
    <location>
        <begin position="1564"/>
        <end position="1586"/>
    </location>
</feature>
<feature type="compositionally biased region" description="Polar residues" evidence="1">
    <location>
        <begin position="631"/>
        <end position="645"/>
    </location>
</feature>
<feature type="region of interest" description="Disordered" evidence="1">
    <location>
        <begin position="745"/>
        <end position="770"/>
    </location>
</feature>
<feature type="region of interest" description="Disordered" evidence="1">
    <location>
        <begin position="114"/>
        <end position="181"/>
    </location>
</feature>
<name>A0A8J2R6P2_9NEOP</name>
<dbReference type="OrthoDB" id="7351241at2759"/>
<feature type="region of interest" description="Disordered" evidence="1">
    <location>
        <begin position="657"/>
        <end position="678"/>
    </location>
</feature>
<evidence type="ECO:0000313" key="3">
    <source>
        <dbReference type="Proteomes" id="UP000789524"/>
    </source>
</evidence>
<feature type="region of interest" description="Disordered" evidence="1">
    <location>
        <begin position="533"/>
        <end position="564"/>
    </location>
</feature>
<reference evidence="2" key="1">
    <citation type="submission" date="2021-09" db="EMBL/GenBank/DDBJ databases">
        <authorList>
            <person name="Martin H S."/>
        </authorList>
    </citation>
    <scope>NUCLEOTIDE SEQUENCE</scope>
</reference>
<comment type="caution">
    <text evidence="2">The sequence shown here is derived from an EMBL/GenBank/DDBJ whole genome shotgun (WGS) entry which is preliminary data.</text>
</comment>
<feature type="compositionally biased region" description="Basic and acidic residues" evidence="1">
    <location>
        <begin position="533"/>
        <end position="556"/>
    </location>
</feature>
<feature type="region of interest" description="Disordered" evidence="1">
    <location>
        <begin position="216"/>
        <end position="249"/>
    </location>
</feature>
<feature type="region of interest" description="Disordered" evidence="1">
    <location>
        <begin position="365"/>
        <end position="400"/>
    </location>
</feature>
<organism evidence="2 3">
    <name type="scientific">Danaus chrysippus</name>
    <name type="common">African queen</name>
    <dbReference type="NCBI Taxonomy" id="151541"/>
    <lineage>
        <taxon>Eukaryota</taxon>
        <taxon>Metazoa</taxon>
        <taxon>Ecdysozoa</taxon>
        <taxon>Arthropoda</taxon>
        <taxon>Hexapoda</taxon>
        <taxon>Insecta</taxon>
        <taxon>Pterygota</taxon>
        <taxon>Neoptera</taxon>
        <taxon>Endopterygota</taxon>
        <taxon>Lepidoptera</taxon>
        <taxon>Glossata</taxon>
        <taxon>Ditrysia</taxon>
        <taxon>Papilionoidea</taxon>
        <taxon>Nymphalidae</taxon>
        <taxon>Danainae</taxon>
        <taxon>Danaini</taxon>
        <taxon>Danaina</taxon>
        <taxon>Danaus</taxon>
        <taxon>Anosia</taxon>
    </lineage>
</organism>